<evidence type="ECO:0000313" key="3">
    <source>
        <dbReference type="Proteomes" id="UP001189429"/>
    </source>
</evidence>
<dbReference type="InterPro" id="IPR036497">
    <property type="entry name" value="GLTP_sf"/>
</dbReference>
<gene>
    <name evidence="2" type="ORF">PCOR1329_LOCUS84483</name>
</gene>
<sequence length="118" mass="13295">GTLRSHHNFLQRAAFTTSTKYLPDRKEILRRLFFEDDRTQGSEVEALENLEAFVALARPVVRFCLQMDGEAPEPEHGDREAVEADDVDIAFGPLDAGESEEDQIPPEEVIQGSLALRR</sequence>
<dbReference type="SUPFAM" id="SSF110004">
    <property type="entry name" value="Glycolipid transfer protein, GLTP"/>
    <property type="match status" value="1"/>
</dbReference>
<evidence type="ECO:0000256" key="1">
    <source>
        <dbReference type="SAM" id="MobiDB-lite"/>
    </source>
</evidence>
<organism evidence="2 3">
    <name type="scientific">Prorocentrum cordatum</name>
    <dbReference type="NCBI Taxonomy" id="2364126"/>
    <lineage>
        <taxon>Eukaryota</taxon>
        <taxon>Sar</taxon>
        <taxon>Alveolata</taxon>
        <taxon>Dinophyceae</taxon>
        <taxon>Prorocentrales</taxon>
        <taxon>Prorocentraceae</taxon>
        <taxon>Prorocentrum</taxon>
    </lineage>
</organism>
<dbReference type="Gene3D" id="1.10.3520.10">
    <property type="entry name" value="Glycolipid transfer protein"/>
    <property type="match status" value="1"/>
</dbReference>
<protein>
    <submittedName>
        <fullName evidence="2">Uncharacterized protein</fullName>
    </submittedName>
</protein>
<comment type="caution">
    <text evidence="2">The sequence shown here is derived from an EMBL/GenBank/DDBJ whole genome shotgun (WGS) entry which is preliminary data.</text>
</comment>
<feature type="region of interest" description="Disordered" evidence="1">
    <location>
        <begin position="92"/>
        <end position="118"/>
    </location>
</feature>
<evidence type="ECO:0000313" key="2">
    <source>
        <dbReference type="EMBL" id="CAK0910259.1"/>
    </source>
</evidence>
<accession>A0ABN9YBW9</accession>
<dbReference type="Proteomes" id="UP001189429">
    <property type="component" value="Unassembled WGS sequence"/>
</dbReference>
<dbReference type="EMBL" id="CAUYUJ010022359">
    <property type="protein sequence ID" value="CAK0910259.1"/>
    <property type="molecule type" value="Genomic_DNA"/>
</dbReference>
<proteinExistence type="predicted"/>
<keyword evidence="3" id="KW-1185">Reference proteome</keyword>
<name>A0ABN9YBW9_9DINO</name>
<reference evidence="2" key="1">
    <citation type="submission" date="2023-10" db="EMBL/GenBank/DDBJ databases">
        <authorList>
            <person name="Chen Y."/>
            <person name="Shah S."/>
            <person name="Dougan E. K."/>
            <person name="Thang M."/>
            <person name="Chan C."/>
        </authorList>
    </citation>
    <scope>NUCLEOTIDE SEQUENCE [LARGE SCALE GENOMIC DNA]</scope>
</reference>
<feature type="non-terminal residue" evidence="2">
    <location>
        <position position="1"/>
    </location>
</feature>